<dbReference type="GO" id="GO:0006396">
    <property type="term" value="P:RNA processing"/>
    <property type="evidence" value="ECO:0007669"/>
    <property type="project" value="InterPro"/>
</dbReference>
<dbReference type="PANTHER" id="PTHR43191">
    <property type="entry name" value="RRNA METHYLTRANSFERASE 3"/>
    <property type="match status" value="1"/>
</dbReference>
<evidence type="ECO:0000313" key="7">
    <source>
        <dbReference type="Proteomes" id="UP000279275"/>
    </source>
</evidence>
<sequence>MARRCRSGPVRHRARPPRLPDHRPRETGFAVTTRSAAVGDWQAYLTNRSRRQRDGRFLIHGHELLTAAIAHGWPIERLVYRLGGLSSWARETLDSSGLPSVGLVPEVMADLAEPGYGVPDLVAVAHTRQYTLAGFVPDAAEPPVLVVVERPTGAAQLGAILRSAQAFGAAAVVVSGSGADLYDPQCVRASAGALFALPVFRVSGAGAVTAYRAERAAAGQAMALVGVAAAHPDPHANGAGPREIAAYDFNAATVLVVGDELGETWHRICDDVVHLPVVAGLPTPCALSVALYEIARRRQG</sequence>
<evidence type="ECO:0000256" key="1">
    <source>
        <dbReference type="ARBA" id="ARBA00022603"/>
    </source>
</evidence>
<evidence type="ECO:0000313" key="6">
    <source>
        <dbReference type="EMBL" id="RMI28544.1"/>
    </source>
</evidence>
<dbReference type="OrthoDB" id="9785673at2"/>
<protein>
    <submittedName>
        <fullName evidence="6">rRNA methyltransferase</fullName>
    </submittedName>
</protein>
<evidence type="ECO:0000259" key="5">
    <source>
        <dbReference type="Pfam" id="PF22655"/>
    </source>
</evidence>
<dbReference type="Proteomes" id="UP000279275">
    <property type="component" value="Unassembled WGS sequence"/>
</dbReference>
<name>A0A3M2KUA1_9NOCA</name>
<keyword evidence="2 6" id="KW-0808">Transferase</keyword>
<dbReference type="InterPro" id="IPR029028">
    <property type="entry name" value="Alpha/beta_knot_MTases"/>
</dbReference>
<organism evidence="6 7">
    <name type="scientific">Nocardia stercoris</name>
    <dbReference type="NCBI Taxonomy" id="2483361"/>
    <lineage>
        <taxon>Bacteria</taxon>
        <taxon>Bacillati</taxon>
        <taxon>Actinomycetota</taxon>
        <taxon>Actinomycetes</taxon>
        <taxon>Mycobacteriales</taxon>
        <taxon>Nocardiaceae</taxon>
        <taxon>Nocardia</taxon>
    </lineage>
</organism>
<feature type="domain" description="SpoU L30e-like N-terminal" evidence="5">
    <location>
        <begin position="37"/>
        <end position="123"/>
    </location>
</feature>
<proteinExistence type="predicted"/>
<dbReference type="PANTHER" id="PTHR43191:SF2">
    <property type="entry name" value="RRNA METHYLTRANSFERASE 3, MITOCHONDRIAL"/>
    <property type="match status" value="1"/>
</dbReference>
<feature type="domain" description="tRNA/rRNA methyltransferase SpoU type" evidence="4">
    <location>
        <begin position="144"/>
        <end position="278"/>
    </location>
</feature>
<comment type="caution">
    <text evidence="6">The sequence shown here is derived from an EMBL/GenBank/DDBJ whole genome shotgun (WGS) entry which is preliminary data.</text>
</comment>
<gene>
    <name evidence="6" type="ORF">EBN03_29445</name>
</gene>
<feature type="region of interest" description="Disordered" evidence="3">
    <location>
        <begin position="1"/>
        <end position="26"/>
    </location>
</feature>
<dbReference type="SUPFAM" id="SSF75217">
    <property type="entry name" value="alpha/beta knot"/>
    <property type="match status" value="1"/>
</dbReference>
<evidence type="ECO:0000259" key="4">
    <source>
        <dbReference type="Pfam" id="PF00588"/>
    </source>
</evidence>
<dbReference type="GO" id="GO:0003723">
    <property type="term" value="F:RNA binding"/>
    <property type="evidence" value="ECO:0007669"/>
    <property type="project" value="InterPro"/>
</dbReference>
<dbReference type="InterPro" id="IPR054578">
    <property type="entry name" value="SpoU_sub_bind-like_N"/>
</dbReference>
<dbReference type="AlphaFoldDB" id="A0A3M2KUA1"/>
<keyword evidence="1 6" id="KW-0489">Methyltransferase</keyword>
<dbReference type="Pfam" id="PF22655">
    <property type="entry name" value="SpoU_sub_bind_like"/>
    <property type="match status" value="1"/>
</dbReference>
<dbReference type="GO" id="GO:0032259">
    <property type="term" value="P:methylation"/>
    <property type="evidence" value="ECO:0007669"/>
    <property type="project" value="UniProtKB-KW"/>
</dbReference>
<dbReference type="SUPFAM" id="SSF55315">
    <property type="entry name" value="L30e-like"/>
    <property type="match status" value="1"/>
</dbReference>
<keyword evidence="7" id="KW-1185">Reference proteome</keyword>
<dbReference type="InterPro" id="IPR001537">
    <property type="entry name" value="SpoU_MeTrfase"/>
</dbReference>
<dbReference type="InterPro" id="IPR029026">
    <property type="entry name" value="tRNA_m1G_MTases_N"/>
</dbReference>
<dbReference type="Gene3D" id="3.40.1280.10">
    <property type="match status" value="1"/>
</dbReference>
<dbReference type="GO" id="GO:0008173">
    <property type="term" value="F:RNA methyltransferase activity"/>
    <property type="evidence" value="ECO:0007669"/>
    <property type="project" value="InterPro"/>
</dbReference>
<dbReference type="Pfam" id="PF00588">
    <property type="entry name" value="SpoU_methylase"/>
    <property type="match status" value="1"/>
</dbReference>
<dbReference type="InterPro" id="IPR051259">
    <property type="entry name" value="rRNA_Methyltransferase"/>
</dbReference>
<feature type="compositionally biased region" description="Basic residues" evidence="3">
    <location>
        <begin position="1"/>
        <end position="16"/>
    </location>
</feature>
<reference evidence="6 7" key="1">
    <citation type="submission" date="2018-10" db="EMBL/GenBank/DDBJ databases">
        <title>Isolation from cow dung.</title>
        <authorList>
            <person name="Ling L."/>
        </authorList>
    </citation>
    <scope>NUCLEOTIDE SEQUENCE [LARGE SCALE GENOMIC DNA]</scope>
    <source>
        <strain evidence="6 7">NEAU-LL90</strain>
    </source>
</reference>
<accession>A0A3M2KUA1</accession>
<dbReference type="InterPro" id="IPR029064">
    <property type="entry name" value="Ribosomal_eL30-like_sf"/>
</dbReference>
<dbReference type="Gene3D" id="3.30.1330.30">
    <property type="match status" value="1"/>
</dbReference>
<evidence type="ECO:0000256" key="2">
    <source>
        <dbReference type="ARBA" id="ARBA00022679"/>
    </source>
</evidence>
<evidence type="ECO:0000256" key="3">
    <source>
        <dbReference type="SAM" id="MobiDB-lite"/>
    </source>
</evidence>
<dbReference type="EMBL" id="RFFH01000020">
    <property type="protein sequence ID" value="RMI28544.1"/>
    <property type="molecule type" value="Genomic_DNA"/>
</dbReference>